<dbReference type="SUPFAM" id="SSF50022">
    <property type="entry name" value="ISP domain"/>
    <property type="match status" value="1"/>
</dbReference>
<dbReference type="EMBL" id="JALAZD010000001">
    <property type="protein sequence ID" value="MCI0125674.1"/>
    <property type="molecule type" value="Genomic_DNA"/>
</dbReference>
<gene>
    <name evidence="8" type="ORF">ML536_02420</name>
</gene>
<dbReference type="GO" id="GO:0016020">
    <property type="term" value="C:membrane"/>
    <property type="evidence" value="ECO:0007669"/>
    <property type="project" value="InterPro"/>
</dbReference>
<dbReference type="AlphaFoldDB" id="A0AA41QJB3"/>
<dbReference type="Proteomes" id="UP001156140">
    <property type="component" value="Unassembled WGS sequence"/>
</dbReference>
<dbReference type="PRINTS" id="PR00162">
    <property type="entry name" value="RIESKE"/>
</dbReference>
<evidence type="ECO:0000259" key="7">
    <source>
        <dbReference type="PROSITE" id="PS51296"/>
    </source>
</evidence>
<keyword evidence="3" id="KW-0408">Iron</keyword>
<proteinExistence type="predicted"/>
<evidence type="ECO:0000313" key="8">
    <source>
        <dbReference type="EMBL" id="MCI0125674.1"/>
    </source>
</evidence>
<dbReference type="InterPro" id="IPR036922">
    <property type="entry name" value="Rieske_2Fe-2S_sf"/>
</dbReference>
<comment type="caution">
    <text evidence="8">The sequence shown here is derived from an EMBL/GenBank/DDBJ whole genome shotgun (WGS) entry which is preliminary data.</text>
</comment>
<protein>
    <submittedName>
        <fullName evidence="8">Ubiquinol-cytochrome c reductase iron-sulfur subunit</fullName>
    </submittedName>
</protein>
<dbReference type="GO" id="GO:0051537">
    <property type="term" value="F:2 iron, 2 sulfur cluster binding"/>
    <property type="evidence" value="ECO:0007669"/>
    <property type="project" value="UniProtKB-KW"/>
</dbReference>
<dbReference type="InterPro" id="IPR006311">
    <property type="entry name" value="TAT_signal"/>
</dbReference>
<comment type="cofactor">
    <cofactor evidence="6">
        <name>[2Fe-2S] cluster</name>
        <dbReference type="ChEBI" id="CHEBI:190135"/>
    </cofactor>
</comment>
<evidence type="ECO:0000256" key="4">
    <source>
        <dbReference type="ARBA" id="ARBA00023014"/>
    </source>
</evidence>
<dbReference type="PANTHER" id="PTHR10134">
    <property type="entry name" value="CYTOCHROME B-C1 COMPLEX SUBUNIT RIESKE, MITOCHONDRIAL"/>
    <property type="match status" value="1"/>
</dbReference>
<accession>A0AA41QJB3</accession>
<reference evidence="8" key="1">
    <citation type="submission" date="2022-03" db="EMBL/GenBank/DDBJ databases">
        <title>The complete genome sequence of a Methyloterrigena soli.</title>
        <authorList>
            <person name="Zi Z."/>
        </authorList>
    </citation>
    <scope>NUCLEOTIDE SEQUENCE</scope>
    <source>
        <strain evidence="8">M48</strain>
    </source>
</reference>
<dbReference type="RefSeq" id="WP_052015206.1">
    <property type="nucleotide sequence ID" value="NZ_CP068983.1"/>
</dbReference>
<dbReference type="InterPro" id="IPR005805">
    <property type="entry name" value="Rieske_Fe-S_prot_C"/>
</dbReference>
<evidence type="ECO:0000256" key="3">
    <source>
        <dbReference type="ARBA" id="ARBA00023004"/>
    </source>
</evidence>
<keyword evidence="4" id="KW-0411">Iron-sulfur</keyword>
<keyword evidence="1" id="KW-0001">2Fe-2S</keyword>
<dbReference type="PROSITE" id="PS51318">
    <property type="entry name" value="TAT"/>
    <property type="match status" value="1"/>
</dbReference>
<sequence length="199" mass="20991">MSENKQNNNGLCACAQAAMQRRTMLKGMAALGGVAVSGGVAFAQAPEDMRPQVGDFLVRTKGDPKALTPEDVGVGKKPIQAFAMSPDGVVRSSDFENGLLLVHYEPADLSDDAKKLSAEGVLAYSIICTHAGCEATNWIPEENTIECPCHGSHFDAKNNGAVLFGPASRKLPQLGLEVKDGKIVVAAEFDSRIGGDETM</sequence>
<dbReference type="CDD" id="cd03467">
    <property type="entry name" value="Rieske"/>
    <property type="match status" value="1"/>
</dbReference>
<dbReference type="Gene3D" id="2.102.10.10">
    <property type="entry name" value="Rieske [2Fe-2S] iron-sulphur domain"/>
    <property type="match status" value="1"/>
</dbReference>
<keyword evidence="9" id="KW-1185">Reference proteome</keyword>
<evidence type="ECO:0000256" key="6">
    <source>
        <dbReference type="ARBA" id="ARBA00034078"/>
    </source>
</evidence>
<dbReference type="InterPro" id="IPR017941">
    <property type="entry name" value="Rieske_2Fe-2S"/>
</dbReference>
<feature type="domain" description="Rieske" evidence="7">
    <location>
        <begin position="87"/>
        <end position="185"/>
    </location>
</feature>
<evidence type="ECO:0000256" key="1">
    <source>
        <dbReference type="ARBA" id="ARBA00022714"/>
    </source>
</evidence>
<evidence type="ECO:0000313" key="9">
    <source>
        <dbReference type="Proteomes" id="UP001156140"/>
    </source>
</evidence>
<dbReference type="InterPro" id="IPR014349">
    <property type="entry name" value="Rieske_Fe-S_prot"/>
</dbReference>
<evidence type="ECO:0000256" key="5">
    <source>
        <dbReference type="ARBA" id="ARBA00023157"/>
    </source>
</evidence>
<evidence type="ECO:0000256" key="2">
    <source>
        <dbReference type="ARBA" id="ARBA00022723"/>
    </source>
</evidence>
<keyword evidence="2" id="KW-0479">Metal-binding</keyword>
<dbReference type="GO" id="GO:0046872">
    <property type="term" value="F:metal ion binding"/>
    <property type="evidence" value="ECO:0007669"/>
    <property type="project" value="UniProtKB-KW"/>
</dbReference>
<name>A0AA41QJB3_9HYPH</name>
<organism evidence="8 9">
    <name type="scientific">Paradevosia shaoguanensis</name>
    <dbReference type="NCBI Taxonomy" id="1335043"/>
    <lineage>
        <taxon>Bacteria</taxon>
        <taxon>Pseudomonadati</taxon>
        <taxon>Pseudomonadota</taxon>
        <taxon>Alphaproteobacteria</taxon>
        <taxon>Hyphomicrobiales</taxon>
        <taxon>Devosiaceae</taxon>
        <taxon>Paradevosia</taxon>
    </lineage>
</organism>
<keyword evidence="5" id="KW-1015">Disulfide bond</keyword>
<dbReference type="Pfam" id="PF00355">
    <property type="entry name" value="Rieske"/>
    <property type="match status" value="1"/>
</dbReference>
<dbReference type="PROSITE" id="PS51296">
    <property type="entry name" value="RIESKE"/>
    <property type="match status" value="1"/>
</dbReference>